<organism evidence="2 3">
    <name type="scientific">Ovis ammon polii</name>
    <dbReference type="NCBI Taxonomy" id="230172"/>
    <lineage>
        <taxon>Eukaryota</taxon>
        <taxon>Metazoa</taxon>
        <taxon>Chordata</taxon>
        <taxon>Craniata</taxon>
        <taxon>Vertebrata</taxon>
        <taxon>Euteleostomi</taxon>
        <taxon>Mammalia</taxon>
        <taxon>Eutheria</taxon>
        <taxon>Laurasiatheria</taxon>
        <taxon>Artiodactyla</taxon>
        <taxon>Ruminantia</taxon>
        <taxon>Pecora</taxon>
        <taxon>Bovidae</taxon>
        <taxon>Caprinae</taxon>
        <taxon>Ovis</taxon>
    </lineage>
</organism>
<evidence type="ECO:0000313" key="2">
    <source>
        <dbReference type="EMBL" id="KAI4530682.1"/>
    </source>
</evidence>
<dbReference type="AlphaFoldDB" id="A0AAD4Y1J5"/>
<keyword evidence="1" id="KW-0812">Transmembrane</keyword>
<keyword evidence="1" id="KW-0472">Membrane</keyword>
<reference evidence="2" key="1">
    <citation type="submission" date="2022-03" db="EMBL/GenBank/DDBJ databases">
        <title>Genomic analyses of argali, domestic sheep and their hybrids provide insights into chromosomal evolution, heterosis and genetic basis of agronomic traits.</title>
        <authorList>
            <person name="Li M."/>
        </authorList>
    </citation>
    <scope>NUCLEOTIDE SEQUENCE</scope>
    <source>
        <strain evidence="2">CAU-MHL-2022a</strain>
        <tissue evidence="2">Skin</tissue>
    </source>
</reference>
<evidence type="ECO:0000256" key="1">
    <source>
        <dbReference type="SAM" id="Phobius"/>
    </source>
</evidence>
<sequence>MGQLANMEAPVDCLTIFLNKPPNDQCAILLRKPIKISRQLYNSVVAIRASGKDGEHNFALEVPHILLHRFSATIQDPQSCCELNSYKIYKPTEGNLPPEEREKPVFAGANSFKVSYPKSKSWGIPDCQSLEIGRKEIGHENNCPTNIKVQNHPTRVDSLLYNVSYVTKKKKTGFKSEFTFATSAALEEPSAFLYPGFLISEFLIPIPVFVYIMKDIVQDSRN</sequence>
<feature type="transmembrane region" description="Helical" evidence="1">
    <location>
        <begin position="192"/>
        <end position="212"/>
    </location>
</feature>
<dbReference type="EMBL" id="JAKZEL010000025">
    <property type="protein sequence ID" value="KAI4530682.1"/>
    <property type="molecule type" value="Genomic_DNA"/>
</dbReference>
<dbReference type="Proteomes" id="UP001214576">
    <property type="component" value="Unassembled WGS sequence"/>
</dbReference>
<name>A0AAD4Y1J5_OVIAM</name>
<proteinExistence type="predicted"/>
<protein>
    <submittedName>
        <fullName evidence="2">Uncharacterized protein</fullName>
    </submittedName>
</protein>
<evidence type="ECO:0000313" key="3">
    <source>
        <dbReference type="Proteomes" id="UP001214576"/>
    </source>
</evidence>
<keyword evidence="3" id="KW-1185">Reference proteome</keyword>
<keyword evidence="1" id="KW-1133">Transmembrane helix</keyword>
<gene>
    <name evidence="2" type="ORF">MG293_019571</name>
</gene>
<comment type="caution">
    <text evidence="2">The sequence shown here is derived from an EMBL/GenBank/DDBJ whole genome shotgun (WGS) entry which is preliminary data.</text>
</comment>
<accession>A0AAD4Y1J5</accession>